<name>A0A9P9W9X7_9PEZI</name>
<evidence type="ECO:0000313" key="3">
    <source>
        <dbReference type="EMBL" id="KAI1853040.1"/>
    </source>
</evidence>
<keyword evidence="2" id="KW-1133">Transmembrane helix</keyword>
<organism evidence="3 4">
    <name type="scientific">Neoarthrinium moseri</name>
    <dbReference type="NCBI Taxonomy" id="1658444"/>
    <lineage>
        <taxon>Eukaryota</taxon>
        <taxon>Fungi</taxon>
        <taxon>Dikarya</taxon>
        <taxon>Ascomycota</taxon>
        <taxon>Pezizomycotina</taxon>
        <taxon>Sordariomycetes</taxon>
        <taxon>Xylariomycetidae</taxon>
        <taxon>Amphisphaeriales</taxon>
        <taxon>Apiosporaceae</taxon>
        <taxon>Neoarthrinium</taxon>
    </lineage>
</organism>
<keyword evidence="2" id="KW-0472">Membrane</keyword>
<proteinExistence type="predicted"/>
<feature type="region of interest" description="Disordered" evidence="1">
    <location>
        <begin position="102"/>
        <end position="125"/>
    </location>
</feature>
<accession>A0A9P9W9X7</accession>
<sequence>MISQQGCTSSDWDSPCHNYCEGTESDAAGLHFFWRCDGQAHCCSNNRSTTCCEDPGVHLVVLEVGKTLSHPPTTTASVASTLTAAISTSVSTTSAGGLLKTMSGASQESTATSPTGSNEPSMNDGRNLTIGLGVGIPLGIGMIAAILFLAIQIRKRRNQVAETETHAARSVQRPQNSLSYYSNGYVPQEGYRPGHIEQTPHFSGYDNGIKPVAPLPNEIAGYQYAELDAAKSRQ</sequence>
<dbReference type="AlphaFoldDB" id="A0A9P9W9X7"/>
<protein>
    <submittedName>
        <fullName evidence="3">Uncharacterized protein</fullName>
    </submittedName>
</protein>
<reference evidence="3" key="1">
    <citation type="submission" date="2021-03" db="EMBL/GenBank/DDBJ databases">
        <title>Revisited historic fungal species revealed as producer of novel bioactive compounds through whole genome sequencing and comparative genomics.</title>
        <authorList>
            <person name="Vignolle G.A."/>
            <person name="Hochenegger N."/>
            <person name="Mach R.L."/>
            <person name="Mach-Aigner A.R."/>
            <person name="Javad Rahimi M."/>
            <person name="Salim K.A."/>
            <person name="Chan C.M."/>
            <person name="Lim L.B.L."/>
            <person name="Cai F."/>
            <person name="Druzhinina I.S."/>
            <person name="U'Ren J.M."/>
            <person name="Derntl C."/>
        </authorList>
    </citation>
    <scope>NUCLEOTIDE SEQUENCE</scope>
    <source>
        <strain evidence="3">TUCIM 5799</strain>
    </source>
</reference>
<dbReference type="Proteomes" id="UP000829685">
    <property type="component" value="Unassembled WGS sequence"/>
</dbReference>
<dbReference type="EMBL" id="JAFIMR010000058">
    <property type="protein sequence ID" value="KAI1853040.1"/>
    <property type="molecule type" value="Genomic_DNA"/>
</dbReference>
<feature type="compositionally biased region" description="Polar residues" evidence="1">
    <location>
        <begin position="103"/>
        <end position="125"/>
    </location>
</feature>
<keyword evidence="4" id="KW-1185">Reference proteome</keyword>
<gene>
    <name evidence="3" type="ORF">JX265_012796</name>
</gene>
<evidence type="ECO:0000256" key="2">
    <source>
        <dbReference type="SAM" id="Phobius"/>
    </source>
</evidence>
<evidence type="ECO:0000313" key="4">
    <source>
        <dbReference type="Proteomes" id="UP000829685"/>
    </source>
</evidence>
<comment type="caution">
    <text evidence="3">The sequence shown here is derived from an EMBL/GenBank/DDBJ whole genome shotgun (WGS) entry which is preliminary data.</text>
</comment>
<keyword evidence="2" id="KW-0812">Transmembrane</keyword>
<feature type="transmembrane region" description="Helical" evidence="2">
    <location>
        <begin position="128"/>
        <end position="151"/>
    </location>
</feature>
<evidence type="ECO:0000256" key="1">
    <source>
        <dbReference type="SAM" id="MobiDB-lite"/>
    </source>
</evidence>